<reference evidence="2" key="1">
    <citation type="submission" date="2023-02" db="EMBL/GenBank/DDBJ databases">
        <title>Georgenia sp.10Sc9-8, isolated from a soil sample collected from the Taklamakan desert.</title>
        <authorList>
            <person name="Liu S."/>
        </authorList>
    </citation>
    <scope>NUCLEOTIDE SEQUENCE</scope>
    <source>
        <strain evidence="2">10Sc9-8</strain>
    </source>
</reference>
<dbReference type="Proteomes" id="UP001165561">
    <property type="component" value="Unassembled WGS sequence"/>
</dbReference>
<evidence type="ECO:0000313" key="2">
    <source>
        <dbReference type="EMBL" id="MDD9206321.1"/>
    </source>
</evidence>
<evidence type="ECO:0000313" key="3">
    <source>
        <dbReference type="Proteomes" id="UP001165561"/>
    </source>
</evidence>
<protein>
    <submittedName>
        <fullName evidence="2">DUF4383 domain-containing protein</fullName>
    </submittedName>
</protein>
<evidence type="ECO:0000256" key="1">
    <source>
        <dbReference type="SAM" id="Phobius"/>
    </source>
</evidence>
<keyword evidence="1" id="KW-0472">Membrane</keyword>
<dbReference type="EMBL" id="JARACI010000848">
    <property type="protein sequence ID" value="MDD9206321.1"/>
    <property type="molecule type" value="Genomic_DNA"/>
</dbReference>
<comment type="caution">
    <text evidence="2">The sequence shown here is derived from an EMBL/GenBank/DDBJ whole genome shotgun (WGS) entry which is preliminary data.</text>
</comment>
<proteinExistence type="predicted"/>
<feature type="transmembrane region" description="Helical" evidence="1">
    <location>
        <begin position="58"/>
        <end position="75"/>
    </location>
</feature>
<keyword evidence="1" id="KW-1133">Transmembrane helix</keyword>
<dbReference type="Pfam" id="PF14325">
    <property type="entry name" value="DUF4383"/>
    <property type="match status" value="1"/>
</dbReference>
<name>A0ABT5TZL2_9MICO</name>
<keyword evidence="1" id="KW-0812">Transmembrane</keyword>
<sequence length="148" mass="15799">MTQETPRHPGRQPHQWLALTVGVVYLLVGVSGFVVTGVDGFTEHDPDQTLLGFAVNPLHNIVHLLIGLAGALLWSPASRARVYGWLLAVGYGGALAYGLVVADTPDADILNINAADNWLHAASTLVGLVIALWPRRQAPSLNPLKDTP</sequence>
<organism evidence="2 3">
    <name type="scientific">Georgenia halotolerans</name>
    <dbReference type="NCBI Taxonomy" id="3028317"/>
    <lineage>
        <taxon>Bacteria</taxon>
        <taxon>Bacillati</taxon>
        <taxon>Actinomycetota</taxon>
        <taxon>Actinomycetes</taxon>
        <taxon>Micrococcales</taxon>
        <taxon>Bogoriellaceae</taxon>
        <taxon>Georgenia</taxon>
    </lineage>
</organism>
<feature type="transmembrane region" description="Helical" evidence="1">
    <location>
        <begin position="82"/>
        <end position="102"/>
    </location>
</feature>
<gene>
    <name evidence="2" type="ORF">PU560_07545</name>
</gene>
<accession>A0ABT5TZL2</accession>
<keyword evidence="3" id="KW-1185">Reference proteome</keyword>
<feature type="transmembrane region" description="Helical" evidence="1">
    <location>
        <begin position="16"/>
        <end position="38"/>
    </location>
</feature>